<dbReference type="AlphaFoldDB" id="A0A7G8YRV3"/>
<sequence>MAVPSACALKALRPTFPCPAPMPSYELEIGMRVGGKHENALQIVKSLLLDSINEDFFLK</sequence>
<evidence type="ECO:0000313" key="1">
    <source>
        <dbReference type="EMBL" id="QNH78401.1"/>
    </source>
</evidence>
<reference evidence="2" key="1">
    <citation type="journal article" date="2020" name="Microbiol. Resour. Announc.">
        <title>Complete genome sequences of four natural Pseudomonas isolates that catabolize a wide range of aromatic compounds relevant to lignin valorization.</title>
        <authorList>
            <person name="Hatmaker E.A."/>
            <person name="Presley G."/>
            <person name="Cannon O."/>
            <person name="Guss A.M."/>
            <person name="Elkins J.G."/>
        </authorList>
    </citation>
    <scope>NUCLEOTIDE SEQUENCE [LARGE SCALE GENOMIC DNA]</scope>
    <source>
        <strain evidence="2">H1F5C</strain>
    </source>
</reference>
<dbReference type="EMBL" id="CP060201">
    <property type="protein sequence ID" value="QNH78401.1"/>
    <property type="molecule type" value="Genomic_DNA"/>
</dbReference>
<organism evidence="1 2">
    <name type="scientific">Pseudomonas protegens</name>
    <dbReference type="NCBI Taxonomy" id="380021"/>
    <lineage>
        <taxon>Bacteria</taxon>
        <taxon>Pseudomonadati</taxon>
        <taxon>Pseudomonadota</taxon>
        <taxon>Gammaproteobacteria</taxon>
        <taxon>Pseudomonadales</taxon>
        <taxon>Pseudomonadaceae</taxon>
        <taxon>Pseudomonas</taxon>
    </lineage>
</organism>
<accession>A0A7G8YRV3</accession>
<gene>
    <name evidence="1" type="ORF">GGI48_04235</name>
</gene>
<evidence type="ECO:0000313" key="2">
    <source>
        <dbReference type="Proteomes" id="UP000515277"/>
    </source>
</evidence>
<dbReference type="Proteomes" id="UP000515277">
    <property type="component" value="Chromosome"/>
</dbReference>
<proteinExistence type="predicted"/>
<name>A0A7G8YRV3_9PSED</name>
<protein>
    <submittedName>
        <fullName evidence="1">Uncharacterized protein</fullName>
    </submittedName>
</protein>
<dbReference type="RefSeq" id="WP_179597168.1">
    <property type="nucleotide sequence ID" value="NZ_CP060201.1"/>
</dbReference>